<dbReference type="AlphaFoldDB" id="R9P827"/>
<dbReference type="HOGENOM" id="CLU_1563556_0_0_1"/>
<name>R9P827_PSEHS</name>
<evidence type="ECO:0000313" key="1">
    <source>
        <dbReference type="EMBL" id="GAC97521.1"/>
    </source>
</evidence>
<proteinExistence type="predicted"/>
<dbReference type="RefSeq" id="XP_012191108.1">
    <property type="nucleotide sequence ID" value="XM_012335718.1"/>
</dbReference>
<reference evidence="2" key="1">
    <citation type="journal article" date="2013" name="Genome Announc.">
        <title>Draft genome sequence of the basidiomycetous yeast-like fungus Pseudozyma hubeiensis SY62, which produces an abundant amount of the biosurfactant mannosylerythritol lipids.</title>
        <authorList>
            <person name="Konishi M."/>
            <person name="Hatada Y."/>
            <person name="Horiuchi J."/>
        </authorList>
    </citation>
    <scope>NUCLEOTIDE SEQUENCE [LARGE SCALE GENOMIC DNA]</scope>
    <source>
        <strain evidence="2">SY62</strain>
    </source>
</reference>
<accession>R9P827</accession>
<organism evidence="1 2">
    <name type="scientific">Pseudozyma hubeiensis (strain SY62)</name>
    <name type="common">Yeast</name>
    <dbReference type="NCBI Taxonomy" id="1305764"/>
    <lineage>
        <taxon>Eukaryota</taxon>
        <taxon>Fungi</taxon>
        <taxon>Dikarya</taxon>
        <taxon>Basidiomycota</taxon>
        <taxon>Ustilaginomycotina</taxon>
        <taxon>Ustilaginomycetes</taxon>
        <taxon>Ustilaginales</taxon>
        <taxon>Ustilaginaceae</taxon>
        <taxon>Pseudozyma</taxon>
    </lineage>
</organism>
<gene>
    <name evidence="1" type="ORF">PHSY_005107</name>
</gene>
<evidence type="ECO:0000313" key="2">
    <source>
        <dbReference type="Proteomes" id="UP000014071"/>
    </source>
</evidence>
<keyword evidence="2" id="KW-1185">Reference proteome</keyword>
<protein>
    <submittedName>
        <fullName evidence="1">Kinesin</fullName>
    </submittedName>
</protein>
<dbReference type="Proteomes" id="UP000014071">
    <property type="component" value="Unassembled WGS sequence"/>
</dbReference>
<sequence length="171" mass="19799">MCCSYVRVGMDGTSKFSEDCMMRLKDVYVDADVDVVVVVEREQRRVSNSKKESHTLSRLSCQSDIAKPAWCEVRQRANRAVSKESRRVLIIRRSIEFRQSTSKVGRRQPADWNFGGVSKDARCCQKISHKLKCKGRRKPSRQKTLDGVLADFRKKTPQRESRYSKPINNNR</sequence>
<dbReference type="GeneID" id="24110387"/>
<dbReference type="EMBL" id="DF238810">
    <property type="protein sequence ID" value="GAC97521.1"/>
    <property type="molecule type" value="Genomic_DNA"/>
</dbReference>